<evidence type="ECO:0000256" key="3">
    <source>
        <dbReference type="ARBA" id="ARBA00022989"/>
    </source>
</evidence>
<organism evidence="9 10">
    <name type="scientific">Nesterenkonia xinjiangensis</name>
    <dbReference type="NCBI Taxonomy" id="225327"/>
    <lineage>
        <taxon>Bacteria</taxon>
        <taxon>Bacillati</taxon>
        <taxon>Actinomycetota</taxon>
        <taxon>Actinomycetes</taxon>
        <taxon>Micrococcales</taxon>
        <taxon>Micrococcaceae</taxon>
        <taxon>Nesterenkonia</taxon>
    </lineage>
</organism>
<comment type="subcellular location">
    <subcellularLocation>
        <location evidence="1">Membrane</location>
        <topology evidence="1">Multi-pass membrane protein</topology>
    </subcellularLocation>
</comment>
<feature type="transmembrane region" description="Helical" evidence="7">
    <location>
        <begin position="192"/>
        <end position="210"/>
    </location>
</feature>
<keyword evidence="10" id="KW-1185">Reference proteome</keyword>
<proteinExistence type="predicted"/>
<name>A0A7Z0K8U0_9MICC</name>
<dbReference type="AlphaFoldDB" id="A0A7Z0K8U0"/>
<evidence type="ECO:0000259" key="8">
    <source>
        <dbReference type="PROSITE" id="PS51012"/>
    </source>
</evidence>
<feature type="transmembrane region" description="Helical" evidence="7">
    <location>
        <begin position="159"/>
        <end position="185"/>
    </location>
</feature>
<dbReference type="InterPro" id="IPR047817">
    <property type="entry name" value="ABC2_TM_bact-type"/>
</dbReference>
<evidence type="ECO:0000313" key="10">
    <source>
        <dbReference type="Proteomes" id="UP000535437"/>
    </source>
</evidence>
<reference evidence="9 10" key="1">
    <citation type="submission" date="2020-07" db="EMBL/GenBank/DDBJ databases">
        <title>Sequencing the genomes of 1000 actinobacteria strains.</title>
        <authorList>
            <person name="Klenk H.-P."/>
        </authorList>
    </citation>
    <scope>NUCLEOTIDE SEQUENCE [LARGE SCALE GENOMIC DNA]</scope>
    <source>
        <strain evidence="9 10">DSM 15475</strain>
    </source>
</reference>
<dbReference type="GO" id="GO:0046677">
    <property type="term" value="P:response to antibiotic"/>
    <property type="evidence" value="ECO:0007669"/>
    <property type="project" value="UniProtKB-KW"/>
</dbReference>
<dbReference type="PANTHER" id="PTHR43027">
    <property type="entry name" value="DOXORUBICIN RESISTANCE ABC TRANSPORTER PERMEASE PROTEIN DRRC-RELATED"/>
    <property type="match status" value="1"/>
</dbReference>
<dbReference type="InterPro" id="IPR052902">
    <property type="entry name" value="ABC-2_transporter"/>
</dbReference>
<dbReference type="RefSeq" id="WP_246348659.1">
    <property type="nucleotide sequence ID" value="NZ_BAAALL010000003.1"/>
</dbReference>
<feature type="domain" description="ABC transmembrane type-2" evidence="8">
    <location>
        <begin position="43"/>
        <end position="271"/>
    </location>
</feature>
<sequence length="271" mass="27991">MMNTETHSPGGTAAPADSSVRSGRRPGPLAWLLMVDAEARMVVRDTAGLVIPLGLPLLIMVMSGSAAAGESVGGGLTAMDVYVMPLVLVLVIATVAVINMPSFLASYRKFRILRRLAVTPASPMMVLVAQFVVSALQILLGLALAVGVAMIFFDASLPTHLLTALAVLLLVFAAMYAVGLVIAALAPTTNSAVAIGLVLFFGMGALGGLFGGMANLPDTLADIGAWLPFGAGVEGLQAAWLGESIDWQHWFSLGVTAVVGTGIATATFRWD</sequence>
<gene>
    <name evidence="9" type="ORF">HNR09_000021</name>
</gene>
<evidence type="ECO:0000256" key="4">
    <source>
        <dbReference type="ARBA" id="ARBA00023136"/>
    </source>
</evidence>
<evidence type="ECO:0000256" key="7">
    <source>
        <dbReference type="SAM" id="Phobius"/>
    </source>
</evidence>
<evidence type="ECO:0000256" key="1">
    <source>
        <dbReference type="ARBA" id="ARBA00004141"/>
    </source>
</evidence>
<keyword evidence="5" id="KW-0046">Antibiotic resistance</keyword>
<dbReference type="PIRSF" id="PIRSF006648">
    <property type="entry name" value="DrrB"/>
    <property type="match status" value="1"/>
</dbReference>
<evidence type="ECO:0000256" key="2">
    <source>
        <dbReference type="ARBA" id="ARBA00022692"/>
    </source>
</evidence>
<feature type="transmembrane region" description="Helical" evidence="7">
    <location>
        <begin position="49"/>
        <end position="69"/>
    </location>
</feature>
<dbReference type="GO" id="GO:0140359">
    <property type="term" value="F:ABC-type transporter activity"/>
    <property type="evidence" value="ECO:0007669"/>
    <property type="project" value="InterPro"/>
</dbReference>
<keyword evidence="3 7" id="KW-1133">Transmembrane helix</keyword>
<accession>A0A7Z0K8U0</accession>
<dbReference type="InterPro" id="IPR000412">
    <property type="entry name" value="ABC_2_transport"/>
</dbReference>
<evidence type="ECO:0000313" key="9">
    <source>
        <dbReference type="EMBL" id="NYJ76610.1"/>
    </source>
</evidence>
<dbReference type="GO" id="GO:0043190">
    <property type="term" value="C:ATP-binding cassette (ABC) transporter complex"/>
    <property type="evidence" value="ECO:0007669"/>
    <property type="project" value="InterPro"/>
</dbReference>
<dbReference type="PANTHER" id="PTHR43027:SF2">
    <property type="entry name" value="TRANSPORT PERMEASE PROTEIN"/>
    <property type="match status" value="1"/>
</dbReference>
<evidence type="ECO:0000256" key="6">
    <source>
        <dbReference type="SAM" id="MobiDB-lite"/>
    </source>
</evidence>
<keyword evidence="2 7" id="KW-0812">Transmembrane</keyword>
<dbReference type="Pfam" id="PF12698">
    <property type="entry name" value="ABC2_membrane_3"/>
    <property type="match status" value="1"/>
</dbReference>
<feature type="region of interest" description="Disordered" evidence="6">
    <location>
        <begin position="1"/>
        <end position="23"/>
    </location>
</feature>
<evidence type="ECO:0000256" key="5">
    <source>
        <dbReference type="ARBA" id="ARBA00023251"/>
    </source>
</evidence>
<dbReference type="Proteomes" id="UP000535437">
    <property type="component" value="Unassembled WGS sequence"/>
</dbReference>
<feature type="transmembrane region" description="Helical" evidence="7">
    <location>
        <begin position="250"/>
        <end position="270"/>
    </location>
</feature>
<protein>
    <submittedName>
        <fullName evidence="9">ABC-2 type transport system permease protein</fullName>
    </submittedName>
</protein>
<dbReference type="EMBL" id="JACCFY010000001">
    <property type="protein sequence ID" value="NYJ76610.1"/>
    <property type="molecule type" value="Genomic_DNA"/>
</dbReference>
<keyword evidence="4 7" id="KW-0472">Membrane</keyword>
<dbReference type="InterPro" id="IPR013525">
    <property type="entry name" value="ABC2_TM"/>
</dbReference>
<comment type="caution">
    <text evidence="9">The sequence shown here is derived from an EMBL/GenBank/DDBJ whole genome shotgun (WGS) entry which is preliminary data.</text>
</comment>
<feature type="transmembrane region" description="Helical" evidence="7">
    <location>
        <begin position="81"/>
        <end position="105"/>
    </location>
</feature>
<feature type="transmembrane region" description="Helical" evidence="7">
    <location>
        <begin position="126"/>
        <end position="153"/>
    </location>
</feature>
<dbReference type="PROSITE" id="PS51012">
    <property type="entry name" value="ABC_TM2"/>
    <property type="match status" value="1"/>
</dbReference>